<gene>
    <name evidence="11" type="ORF">FA15DRAFT_671205</name>
</gene>
<keyword evidence="2 11" id="KW-0645">Protease</keyword>
<dbReference type="OrthoDB" id="536211at2759"/>
<dbReference type="GO" id="GO:0006508">
    <property type="term" value="P:proteolysis"/>
    <property type="evidence" value="ECO:0007669"/>
    <property type="project" value="UniProtKB-KW"/>
</dbReference>
<dbReference type="InterPro" id="IPR008754">
    <property type="entry name" value="Peptidase_M43"/>
</dbReference>
<dbReference type="GO" id="GO:0008237">
    <property type="term" value="F:metallopeptidase activity"/>
    <property type="evidence" value="ECO:0007669"/>
    <property type="project" value="UniProtKB-KW"/>
</dbReference>
<keyword evidence="12" id="KW-1185">Reference proteome</keyword>
<organism evidence="11 12">
    <name type="scientific">Coprinopsis marcescibilis</name>
    <name type="common">Agaric fungus</name>
    <name type="synonym">Psathyrella marcescibilis</name>
    <dbReference type="NCBI Taxonomy" id="230819"/>
    <lineage>
        <taxon>Eukaryota</taxon>
        <taxon>Fungi</taxon>
        <taxon>Dikarya</taxon>
        <taxon>Basidiomycota</taxon>
        <taxon>Agaricomycotina</taxon>
        <taxon>Agaricomycetes</taxon>
        <taxon>Agaricomycetidae</taxon>
        <taxon>Agaricales</taxon>
        <taxon>Agaricineae</taxon>
        <taxon>Psathyrellaceae</taxon>
        <taxon>Coprinopsis</taxon>
    </lineage>
</organism>
<sequence>MLVPATSLLSILSIASSVVAAPSFSFSKWHPTGLTPSGPSEGDNGAVKRSVVCAVSNSMEKRRSRVKKLKTMRKPERNNKNSEVTIPVQFFVIASNETLEGGWVPDSQIMDQIDVLNEDFANAMIKWDLVNTTRIINEEWFEGVSADNDVDKAMKTELRVGKQDTLNIYTVELTRRFFGYATFPDDYDEDPKADGVVLNYRTLPKGSLAPFNEGRTLTHEVGHWVGLFHTFVEEDDRDEDGCNGDGDFVDDTPPQLEPTDGCTVQDTCIDQAGEDNRANFMDYSDDSCMQLFTPGQVERMREELAVYRDIDA</sequence>
<feature type="signal peptide" evidence="9">
    <location>
        <begin position="1"/>
        <end position="20"/>
    </location>
</feature>
<dbReference type="PANTHER" id="PTHR47466">
    <property type="match status" value="1"/>
</dbReference>
<keyword evidence="8" id="KW-1015">Disulfide bond</keyword>
<dbReference type="Proteomes" id="UP000307440">
    <property type="component" value="Unassembled WGS sequence"/>
</dbReference>
<evidence type="ECO:0000256" key="1">
    <source>
        <dbReference type="ARBA" id="ARBA00008721"/>
    </source>
</evidence>
<feature type="chain" id="PRO_5023102255" evidence="9">
    <location>
        <begin position="21"/>
        <end position="312"/>
    </location>
</feature>
<evidence type="ECO:0000313" key="12">
    <source>
        <dbReference type="Proteomes" id="UP000307440"/>
    </source>
</evidence>
<keyword evidence="7 11" id="KW-0482">Metalloprotease</keyword>
<keyword evidence="5" id="KW-0378">Hydrolase</keyword>
<dbReference type="Gene3D" id="3.40.390.10">
    <property type="entry name" value="Collagenase (Catalytic Domain)"/>
    <property type="match status" value="1"/>
</dbReference>
<dbReference type="InterPro" id="IPR024079">
    <property type="entry name" value="MetalloPept_cat_dom_sf"/>
</dbReference>
<evidence type="ECO:0000256" key="4">
    <source>
        <dbReference type="ARBA" id="ARBA00022729"/>
    </source>
</evidence>
<keyword evidence="6" id="KW-0862">Zinc</keyword>
<reference evidence="11 12" key="1">
    <citation type="journal article" date="2019" name="Nat. Ecol. Evol.">
        <title>Megaphylogeny resolves global patterns of mushroom evolution.</title>
        <authorList>
            <person name="Varga T."/>
            <person name="Krizsan K."/>
            <person name="Foldi C."/>
            <person name="Dima B."/>
            <person name="Sanchez-Garcia M."/>
            <person name="Sanchez-Ramirez S."/>
            <person name="Szollosi G.J."/>
            <person name="Szarkandi J.G."/>
            <person name="Papp V."/>
            <person name="Albert L."/>
            <person name="Andreopoulos W."/>
            <person name="Angelini C."/>
            <person name="Antonin V."/>
            <person name="Barry K.W."/>
            <person name="Bougher N.L."/>
            <person name="Buchanan P."/>
            <person name="Buyck B."/>
            <person name="Bense V."/>
            <person name="Catcheside P."/>
            <person name="Chovatia M."/>
            <person name="Cooper J."/>
            <person name="Damon W."/>
            <person name="Desjardin D."/>
            <person name="Finy P."/>
            <person name="Geml J."/>
            <person name="Haridas S."/>
            <person name="Hughes K."/>
            <person name="Justo A."/>
            <person name="Karasinski D."/>
            <person name="Kautmanova I."/>
            <person name="Kiss B."/>
            <person name="Kocsube S."/>
            <person name="Kotiranta H."/>
            <person name="LaButti K.M."/>
            <person name="Lechner B.E."/>
            <person name="Liimatainen K."/>
            <person name="Lipzen A."/>
            <person name="Lukacs Z."/>
            <person name="Mihaltcheva S."/>
            <person name="Morgado L.N."/>
            <person name="Niskanen T."/>
            <person name="Noordeloos M.E."/>
            <person name="Ohm R.A."/>
            <person name="Ortiz-Santana B."/>
            <person name="Ovrebo C."/>
            <person name="Racz N."/>
            <person name="Riley R."/>
            <person name="Savchenko A."/>
            <person name="Shiryaev A."/>
            <person name="Soop K."/>
            <person name="Spirin V."/>
            <person name="Szebenyi C."/>
            <person name="Tomsovsky M."/>
            <person name="Tulloss R.E."/>
            <person name="Uehling J."/>
            <person name="Grigoriev I.V."/>
            <person name="Vagvolgyi C."/>
            <person name="Papp T."/>
            <person name="Martin F.M."/>
            <person name="Miettinen O."/>
            <person name="Hibbett D.S."/>
            <person name="Nagy L.G."/>
        </authorList>
    </citation>
    <scope>NUCLEOTIDE SEQUENCE [LARGE SCALE GENOMIC DNA]</scope>
    <source>
        <strain evidence="11 12">CBS 121175</strain>
    </source>
</reference>
<dbReference type="CDD" id="cd04275">
    <property type="entry name" value="ZnMc_pappalysin_like"/>
    <property type="match status" value="1"/>
</dbReference>
<evidence type="ECO:0000256" key="8">
    <source>
        <dbReference type="ARBA" id="ARBA00023157"/>
    </source>
</evidence>
<accession>A0A5C3KR90</accession>
<dbReference type="GO" id="GO:0046872">
    <property type="term" value="F:metal ion binding"/>
    <property type="evidence" value="ECO:0007669"/>
    <property type="project" value="UniProtKB-KW"/>
</dbReference>
<evidence type="ECO:0000256" key="6">
    <source>
        <dbReference type="ARBA" id="ARBA00022833"/>
    </source>
</evidence>
<dbReference type="EMBL" id="ML210233">
    <property type="protein sequence ID" value="TFK22767.1"/>
    <property type="molecule type" value="Genomic_DNA"/>
</dbReference>
<dbReference type="Pfam" id="PF05572">
    <property type="entry name" value="Peptidase_M43"/>
    <property type="match status" value="1"/>
</dbReference>
<evidence type="ECO:0000259" key="10">
    <source>
        <dbReference type="Pfam" id="PF05572"/>
    </source>
</evidence>
<protein>
    <submittedName>
        <fullName evidence="11">Metalloprotease</fullName>
    </submittedName>
</protein>
<evidence type="ECO:0000256" key="7">
    <source>
        <dbReference type="ARBA" id="ARBA00023049"/>
    </source>
</evidence>
<evidence type="ECO:0000256" key="9">
    <source>
        <dbReference type="SAM" id="SignalP"/>
    </source>
</evidence>
<dbReference type="PANTHER" id="PTHR47466:SF1">
    <property type="entry name" value="METALLOPROTEASE MEP1 (AFU_ORTHOLOGUE AFUA_1G07730)-RELATED"/>
    <property type="match status" value="1"/>
</dbReference>
<comment type="similarity">
    <text evidence="1">Belongs to the peptidase M43B family.</text>
</comment>
<keyword evidence="4 9" id="KW-0732">Signal</keyword>
<evidence type="ECO:0000256" key="5">
    <source>
        <dbReference type="ARBA" id="ARBA00022801"/>
    </source>
</evidence>
<name>A0A5C3KR90_COPMA</name>
<dbReference type="SUPFAM" id="SSF55486">
    <property type="entry name" value="Metalloproteases ('zincins'), catalytic domain"/>
    <property type="match status" value="1"/>
</dbReference>
<proteinExistence type="inferred from homology"/>
<keyword evidence="3" id="KW-0479">Metal-binding</keyword>
<evidence type="ECO:0000256" key="3">
    <source>
        <dbReference type="ARBA" id="ARBA00022723"/>
    </source>
</evidence>
<evidence type="ECO:0000313" key="11">
    <source>
        <dbReference type="EMBL" id="TFK22767.1"/>
    </source>
</evidence>
<dbReference type="AlphaFoldDB" id="A0A5C3KR90"/>
<feature type="domain" description="Peptidase M43 pregnancy-associated plasma-A" evidence="10">
    <location>
        <begin position="179"/>
        <end position="304"/>
    </location>
</feature>
<evidence type="ECO:0000256" key="2">
    <source>
        <dbReference type="ARBA" id="ARBA00022670"/>
    </source>
</evidence>